<evidence type="ECO:0000313" key="3">
    <source>
        <dbReference type="Proteomes" id="UP000837857"/>
    </source>
</evidence>
<evidence type="ECO:0000313" key="2">
    <source>
        <dbReference type="EMBL" id="CAH2076882.1"/>
    </source>
</evidence>
<name>A0ABN8J651_9NEOP</name>
<sequence length="122" mass="13350">MLQKSTACEEGVALCSLLRLPRAGVETAKFPPPPPLQNTKGSLGIHAQTLYGLRVDVQGGILHRPVCWWYPPGVEILNFAQTLWGSNGERTSGTLTDQTKRDSIAGRPNSAATRRCAAWHYH</sequence>
<dbReference type="EMBL" id="OW152821">
    <property type="protein sequence ID" value="CAH2076882.1"/>
    <property type="molecule type" value="Genomic_DNA"/>
</dbReference>
<organism evidence="2 3">
    <name type="scientific">Iphiclides podalirius</name>
    <name type="common">scarce swallowtail</name>
    <dbReference type="NCBI Taxonomy" id="110791"/>
    <lineage>
        <taxon>Eukaryota</taxon>
        <taxon>Metazoa</taxon>
        <taxon>Ecdysozoa</taxon>
        <taxon>Arthropoda</taxon>
        <taxon>Hexapoda</taxon>
        <taxon>Insecta</taxon>
        <taxon>Pterygota</taxon>
        <taxon>Neoptera</taxon>
        <taxon>Endopterygota</taxon>
        <taxon>Lepidoptera</taxon>
        <taxon>Glossata</taxon>
        <taxon>Ditrysia</taxon>
        <taxon>Papilionoidea</taxon>
        <taxon>Papilionidae</taxon>
        <taxon>Papilioninae</taxon>
        <taxon>Iphiclides</taxon>
    </lineage>
</organism>
<feature type="region of interest" description="Disordered" evidence="1">
    <location>
        <begin position="90"/>
        <end position="109"/>
    </location>
</feature>
<evidence type="ECO:0000256" key="1">
    <source>
        <dbReference type="SAM" id="MobiDB-lite"/>
    </source>
</evidence>
<reference evidence="2" key="1">
    <citation type="submission" date="2022-03" db="EMBL/GenBank/DDBJ databases">
        <authorList>
            <person name="Martin H S."/>
        </authorList>
    </citation>
    <scope>NUCLEOTIDE SEQUENCE</scope>
</reference>
<proteinExistence type="predicted"/>
<feature type="non-terminal residue" evidence="2">
    <location>
        <position position="122"/>
    </location>
</feature>
<accession>A0ABN8J651</accession>
<gene>
    <name evidence="2" type="ORF">IPOD504_LOCUS17455</name>
</gene>
<keyword evidence="3" id="KW-1185">Reference proteome</keyword>
<protein>
    <submittedName>
        <fullName evidence="2">Uncharacterized protein</fullName>
    </submittedName>
</protein>
<dbReference type="Proteomes" id="UP000837857">
    <property type="component" value="Chromosome 9"/>
</dbReference>